<proteinExistence type="inferred from homology"/>
<dbReference type="SUPFAM" id="SSF49265">
    <property type="entry name" value="Fibronectin type III"/>
    <property type="match status" value="1"/>
</dbReference>
<dbReference type="InterPro" id="IPR013785">
    <property type="entry name" value="Aldolase_TIM"/>
</dbReference>
<keyword evidence="4 6" id="KW-1015">Disulfide bond</keyword>
<dbReference type="InterPro" id="IPR017853">
    <property type="entry name" value="GH"/>
</dbReference>
<dbReference type="FunFam" id="2.60.40.1180:FF:000008">
    <property type="entry name" value="Alpha-galactosidase"/>
    <property type="match status" value="1"/>
</dbReference>
<feature type="signal peptide" evidence="8">
    <location>
        <begin position="1"/>
        <end position="22"/>
    </location>
</feature>
<evidence type="ECO:0000256" key="6">
    <source>
        <dbReference type="RuleBase" id="RU361168"/>
    </source>
</evidence>
<dbReference type="GO" id="GO:0005975">
    <property type="term" value="P:carbohydrate metabolic process"/>
    <property type="evidence" value="ECO:0007669"/>
    <property type="project" value="InterPro"/>
</dbReference>
<feature type="domain" description="Fibronectin type-III" evidence="9">
    <location>
        <begin position="532"/>
        <end position="629"/>
    </location>
</feature>
<dbReference type="InterPro" id="IPR003961">
    <property type="entry name" value="FN3_dom"/>
</dbReference>
<comment type="similarity">
    <text evidence="1 6">Belongs to the glycosyl hydrolase 27 family.</text>
</comment>
<dbReference type="PROSITE" id="PS50853">
    <property type="entry name" value="FN3"/>
    <property type="match status" value="1"/>
</dbReference>
<dbReference type="Gene3D" id="2.60.40.10">
    <property type="entry name" value="Immunoglobulins"/>
    <property type="match status" value="2"/>
</dbReference>
<dbReference type="SUPFAM" id="SSF51445">
    <property type="entry name" value="(Trans)glycosidases"/>
    <property type="match status" value="1"/>
</dbReference>
<sequence length="670" mass="74256">MHKKIIAAFVSCSFLLSGIFSVSTLVPIEASASSYNELAERPFMGWSSWSSIRKKPTEDKIKAAADVLASKFKSHGYEYVNLDDYYMLDWRTTVDEYGRWAVDPEKFPNGMKALGDYIHNKGLKFGHYVTLGIPKAAIDQNTPIEGTPYHAKDIVDFSKGQKKNFNYDEMYAIDFSKPGAQEFIDSWARLFVSYGIDYIKIDGVRNQDIADVEAWAKALEKTGRPIHVELSNNLDIKHISTWKQLSNGWRTDHDVEAYGTPYLASWKKITRRFDDVAQWQPHAAPGGWNDLDSLNVANGSKDGLTNEEKISYVSLWAIAASQFVIGNDLTKLDDFGLSLLTNDEILGVNQSGVAGKRLYKKGDTQVFYQSLPDGSFNIALFNTGSSTLDVTVKWTDLGIKRAALIRDLWSHQDLGSMDKGFTATLSSHGSRMIKVLPASALTVSPESGATGVNPSKVTLNWAAVPNVDSYHVQVATDPSLKNIVVDQTVSFPTADVKNLEKDTRYYWKVSSLSGEKVNQIGIYSFHTEITKAPNGPDWVLADRQNNDSVSLSWNPTLGAESYTVYRKEVNILGLSSDYKQIASDLSSPNYMDKSAKLKSGVTYSYKVTAFNKLGESKKSTEGYSDDQSSVKKTALLIVSFTLGALAIIFIIARIKSISTKQADLSNKRAS</sequence>
<organism evidence="10 11">
    <name type="scientific">Neobacillus niacini</name>
    <dbReference type="NCBI Taxonomy" id="86668"/>
    <lineage>
        <taxon>Bacteria</taxon>
        <taxon>Bacillati</taxon>
        <taxon>Bacillota</taxon>
        <taxon>Bacilli</taxon>
        <taxon>Bacillales</taxon>
        <taxon>Bacillaceae</taxon>
        <taxon>Neobacillus</taxon>
    </lineage>
</organism>
<evidence type="ECO:0000256" key="4">
    <source>
        <dbReference type="ARBA" id="ARBA00023157"/>
    </source>
</evidence>
<dbReference type="InterPro" id="IPR013783">
    <property type="entry name" value="Ig-like_fold"/>
</dbReference>
<evidence type="ECO:0000256" key="8">
    <source>
        <dbReference type="SAM" id="SignalP"/>
    </source>
</evidence>
<dbReference type="Pfam" id="PF16499">
    <property type="entry name" value="Melibiase_2"/>
    <property type="match status" value="2"/>
</dbReference>
<dbReference type="EMBL" id="JACCBX010000006">
    <property type="protein sequence ID" value="NYE06490.1"/>
    <property type="molecule type" value="Genomic_DNA"/>
</dbReference>
<evidence type="ECO:0000256" key="2">
    <source>
        <dbReference type="ARBA" id="ARBA00022729"/>
    </source>
</evidence>
<dbReference type="Gene3D" id="2.60.40.1180">
    <property type="entry name" value="Golgi alpha-mannosidase II"/>
    <property type="match status" value="1"/>
</dbReference>
<evidence type="ECO:0000313" key="11">
    <source>
        <dbReference type="Proteomes" id="UP000548423"/>
    </source>
</evidence>
<evidence type="ECO:0000259" key="9">
    <source>
        <dbReference type="PROSITE" id="PS50853"/>
    </source>
</evidence>
<dbReference type="InterPro" id="IPR013780">
    <property type="entry name" value="Glyco_hydro_b"/>
</dbReference>
<keyword evidence="7" id="KW-1133">Transmembrane helix</keyword>
<accession>A0A852TCE8</accession>
<keyword evidence="5 6" id="KW-0326">Glycosidase</keyword>
<dbReference type="Proteomes" id="UP000548423">
    <property type="component" value="Unassembled WGS sequence"/>
</dbReference>
<reference evidence="11" key="2">
    <citation type="submission" date="2020-08" db="EMBL/GenBank/DDBJ databases">
        <title>The Agave Microbiome: Exploring the role of microbial communities in plant adaptations to desert environments.</title>
        <authorList>
            <person name="Partida-Martinez L.P."/>
        </authorList>
    </citation>
    <scope>NUCLEOTIDE SEQUENCE [LARGE SCALE GENOMIC DNA]</scope>
    <source>
        <strain evidence="11">AT2.8</strain>
    </source>
</reference>
<keyword evidence="7" id="KW-0812">Transmembrane</keyword>
<dbReference type="InterPro" id="IPR036116">
    <property type="entry name" value="FN3_sf"/>
</dbReference>
<dbReference type="InterPro" id="IPR041233">
    <property type="entry name" value="Melibiase_C"/>
</dbReference>
<dbReference type="CDD" id="cd14792">
    <property type="entry name" value="GH27"/>
    <property type="match status" value="1"/>
</dbReference>
<dbReference type="EC" id="3.2.1.22" evidence="6"/>
<feature type="chain" id="PRO_5038919532" description="Alpha-galactosidase" evidence="8">
    <location>
        <begin position="23"/>
        <end position="670"/>
    </location>
</feature>
<reference evidence="11" key="1">
    <citation type="submission" date="2020-07" db="EMBL/GenBank/DDBJ databases">
        <authorList>
            <person name="Partida-Martinez L."/>
            <person name="Huntemann M."/>
            <person name="Clum A."/>
            <person name="Wang J."/>
            <person name="Palaniappan K."/>
            <person name="Ritter S."/>
            <person name="Chen I.-M."/>
            <person name="Stamatis D."/>
            <person name="Reddy T."/>
            <person name="O'Malley R."/>
            <person name="Daum C."/>
            <person name="Shapiro N."/>
            <person name="Ivanova N."/>
            <person name="Kyrpides N."/>
            <person name="Woyke T."/>
        </authorList>
    </citation>
    <scope>NUCLEOTIDE SEQUENCE [LARGE SCALE GENOMIC DNA]</scope>
    <source>
        <strain evidence="11">AT2.8</strain>
    </source>
</reference>
<dbReference type="CDD" id="cd00063">
    <property type="entry name" value="FN3"/>
    <property type="match status" value="1"/>
</dbReference>
<evidence type="ECO:0000256" key="3">
    <source>
        <dbReference type="ARBA" id="ARBA00022801"/>
    </source>
</evidence>
<name>A0A852TCE8_9BACI</name>
<gene>
    <name evidence="10" type="ORF">F4694_003270</name>
</gene>
<comment type="catalytic activity">
    <reaction evidence="6">
        <text>Hydrolysis of terminal, non-reducing alpha-D-galactose residues in alpha-D-galactosides, including galactose oligosaccharides, galactomannans and galactolipids.</text>
        <dbReference type="EC" id="3.2.1.22"/>
    </reaction>
</comment>
<comment type="caution">
    <text evidence="10">The sequence shown here is derived from an EMBL/GenBank/DDBJ whole genome shotgun (WGS) entry which is preliminary data.</text>
</comment>
<dbReference type="Pfam" id="PF17801">
    <property type="entry name" value="Melibiase_C"/>
    <property type="match status" value="1"/>
</dbReference>
<dbReference type="GO" id="GO:0004557">
    <property type="term" value="F:alpha-galactosidase activity"/>
    <property type="evidence" value="ECO:0007669"/>
    <property type="project" value="UniProtKB-EC"/>
</dbReference>
<keyword evidence="2 8" id="KW-0732">Signal</keyword>
<evidence type="ECO:0000313" key="10">
    <source>
        <dbReference type="EMBL" id="NYE06490.1"/>
    </source>
</evidence>
<feature type="transmembrane region" description="Helical" evidence="7">
    <location>
        <begin position="634"/>
        <end position="652"/>
    </location>
</feature>
<protein>
    <recommendedName>
        <fullName evidence="6">Alpha-galactosidase</fullName>
        <ecNumber evidence="6">3.2.1.22</ecNumber>
    </recommendedName>
    <alternativeName>
        <fullName evidence="6">Melibiase</fullName>
    </alternativeName>
</protein>
<evidence type="ECO:0000256" key="7">
    <source>
        <dbReference type="SAM" id="Phobius"/>
    </source>
</evidence>
<dbReference type="PRINTS" id="PR00740">
    <property type="entry name" value="GLHYDRLASE27"/>
</dbReference>
<keyword evidence="7" id="KW-0472">Membrane</keyword>
<evidence type="ECO:0000256" key="1">
    <source>
        <dbReference type="ARBA" id="ARBA00009743"/>
    </source>
</evidence>
<keyword evidence="3 6" id="KW-0378">Hydrolase</keyword>
<dbReference type="AlphaFoldDB" id="A0A852TCE8"/>
<dbReference type="PANTHER" id="PTHR11452:SF33">
    <property type="entry name" value="ALPHA-GALACTOSIDASE 2"/>
    <property type="match status" value="1"/>
</dbReference>
<evidence type="ECO:0000256" key="5">
    <source>
        <dbReference type="ARBA" id="ARBA00023295"/>
    </source>
</evidence>
<dbReference type="SMART" id="SM00060">
    <property type="entry name" value="FN3"/>
    <property type="match status" value="2"/>
</dbReference>
<dbReference type="SUPFAM" id="SSF51011">
    <property type="entry name" value="Glycosyl hydrolase domain"/>
    <property type="match status" value="1"/>
</dbReference>
<dbReference type="InterPro" id="IPR002241">
    <property type="entry name" value="Glyco_hydro_27"/>
</dbReference>
<dbReference type="PANTHER" id="PTHR11452">
    <property type="entry name" value="ALPHA-GALACTOSIDASE/ALPHA-N-ACETYLGALACTOSAMINIDASE"/>
    <property type="match status" value="1"/>
</dbReference>
<dbReference type="Gene3D" id="3.20.20.70">
    <property type="entry name" value="Aldolase class I"/>
    <property type="match status" value="1"/>
</dbReference>